<keyword evidence="3 6" id="KW-0812">Transmembrane</keyword>
<dbReference type="EMBL" id="HBHX01072403">
    <property type="protein sequence ID" value="CAE0153510.1"/>
    <property type="molecule type" value="Transcribed_RNA"/>
</dbReference>
<reference evidence="7" key="1">
    <citation type="submission" date="2021-01" db="EMBL/GenBank/DDBJ databases">
        <authorList>
            <person name="Corre E."/>
            <person name="Pelletier E."/>
            <person name="Niang G."/>
            <person name="Scheremetjew M."/>
            <person name="Finn R."/>
            <person name="Kale V."/>
            <person name="Holt S."/>
            <person name="Cochrane G."/>
            <person name="Meng A."/>
            <person name="Brown T."/>
            <person name="Cohen L."/>
        </authorList>
    </citation>
    <scope>NUCLEOTIDE SEQUENCE</scope>
    <source>
        <strain evidence="7">CCMP281</strain>
    </source>
</reference>
<feature type="transmembrane region" description="Helical" evidence="6">
    <location>
        <begin position="164"/>
        <end position="185"/>
    </location>
</feature>
<proteinExistence type="predicted"/>
<dbReference type="AlphaFoldDB" id="A0A7S3FKL0"/>
<comment type="subcellular location">
    <subcellularLocation>
        <location evidence="1">Cell membrane</location>
        <topology evidence="1">Multi-pass membrane protein</topology>
    </subcellularLocation>
</comment>
<name>A0A7S3FKL0_9EUKA</name>
<feature type="transmembrane region" description="Helical" evidence="6">
    <location>
        <begin position="34"/>
        <end position="51"/>
    </location>
</feature>
<feature type="transmembrane region" description="Helical" evidence="6">
    <location>
        <begin position="206"/>
        <end position="229"/>
    </location>
</feature>
<sequence>MAISFAGYCMGQGLVMVGVCTCTDDDVGEHAGLLFAWTSIGCGLMLISQYINDKLLVRGLNNTSALLDDNIAVGVMEAGSFIATGVVMYSTMGGSGGDFAEDLGVTVLYWALAQLLMLGFTVIYRFMTVFDDLEQIKKGNAAAGVSAAMTLISLAFGIGAPIRMYTSVAVFVPVSLVGLVILVALRVIVDKVMLPGDKLDDEIMQVNWGAAIIEGAVALAIALITNTYIKQAADFDQCA</sequence>
<feature type="transmembrane region" description="Helical" evidence="6">
    <location>
        <begin position="71"/>
        <end position="92"/>
    </location>
</feature>
<evidence type="ECO:0000256" key="6">
    <source>
        <dbReference type="SAM" id="Phobius"/>
    </source>
</evidence>
<evidence type="ECO:0000256" key="3">
    <source>
        <dbReference type="ARBA" id="ARBA00022692"/>
    </source>
</evidence>
<accession>A0A7S3FKL0</accession>
<protein>
    <submittedName>
        <fullName evidence="7">Uncharacterized protein</fullName>
    </submittedName>
</protein>
<keyword evidence="4 6" id="KW-1133">Transmembrane helix</keyword>
<dbReference type="PANTHER" id="PTHR40043:SF1">
    <property type="entry name" value="UPF0719 INNER MEMBRANE PROTEIN YJFL"/>
    <property type="match status" value="1"/>
</dbReference>
<gene>
    <name evidence="7" type="ORF">HERI1096_LOCUS40053</name>
</gene>
<evidence type="ECO:0000256" key="2">
    <source>
        <dbReference type="ARBA" id="ARBA00022475"/>
    </source>
</evidence>
<feature type="transmembrane region" description="Helical" evidence="6">
    <location>
        <begin position="139"/>
        <end position="158"/>
    </location>
</feature>
<dbReference type="PANTHER" id="PTHR40043">
    <property type="entry name" value="UPF0719 INNER MEMBRANE PROTEIN YJFL"/>
    <property type="match status" value="1"/>
</dbReference>
<evidence type="ECO:0000256" key="4">
    <source>
        <dbReference type="ARBA" id="ARBA00022989"/>
    </source>
</evidence>
<evidence type="ECO:0000256" key="5">
    <source>
        <dbReference type="ARBA" id="ARBA00023136"/>
    </source>
</evidence>
<dbReference type="Pfam" id="PF03994">
    <property type="entry name" value="DUF350"/>
    <property type="match status" value="2"/>
</dbReference>
<evidence type="ECO:0000313" key="7">
    <source>
        <dbReference type="EMBL" id="CAE0153510.1"/>
    </source>
</evidence>
<dbReference type="InterPro" id="IPR007140">
    <property type="entry name" value="DUF350"/>
</dbReference>
<keyword evidence="2" id="KW-1003">Cell membrane</keyword>
<organism evidence="7">
    <name type="scientific">Haptolina ericina</name>
    <dbReference type="NCBI Taxonomy" id="156174"/>
    <lineage>
        <taxon>Eukaryota</taxon>
        <taxon>Haptista</taxon>
        <taxon>Haptophyta</taxon>
        <taxon>Prymnesiophyceae</taxon>
        <taxon>Prymnesiales</taxon>
        <taxon>Prymnesiaceae</taxon>
        <taxon>Haptolina</taxon>
    </lineage>
</organism>
<keyword evidence="5 6" id="KW-0472">Membrane</keyword>
<feature type="transmembrane region" description="Helical" evidence="6">
    <location>
        <begin position="107"/>
        <end position="127"/>
    </location>
</feature>
<evidence type="ECO:0000256" key="1">
    <source>
        <dbReference type="ARBA" id="ARBA00004651"/>
    </source>
</evidence>
<dbReference type="GO" id="GO:0005886">
    <property type="term" value="C:plasma membrane"/>
    <property type="evidence" value="ECO:0007669"/>
    <property type="project" value="UniProtKB-SubCell"/>
</dbReference>